<accession>W2HSI7</accession>
<evidence type="ECO:0000313" key="3">
    <source>
        <dbReference type="EMBL" id="ETK97411.1"/>
    </source>
</evidence>
<dbReference type="AlphaFoldDB" id="W2HSI7"/>
<dbReference type="Gene3D" id="2.40.50.40">
    <property type="match status" value="1"/>
</dbReference>
<dbReference type="EMBL" id="KI683827">
    <property type="protein sequence ID" value="ETK97411.1"/>
    <property type="molecule type" value="Genomic_DNA"/>
</dbReference>
<sequence>MDQALPSRKVLIRWMRSGGKLRQLLVDINPMFYQSAVTQEVTLFISFHDFAIDASNVTRSGCSNQVERVSPATTKINTCTSSGEATTQATTAILVSSTAIVPPYLTDVSHLALVKWKRERQELCKFECGRNVEEVTEDRIVEELNKIVGNVMNDAILGVDSIFNAELKMNLKERDVKARVINYFMRYFSTATGIKEKCKILKMHLEPAALGESVDSHIRLVDASSKSDENAEYLLVTEKALEQEIVYQLLNKRKQQPSTSRGKARYDNGQRSREYNKLANNRSNSNREILKSTDPPHPAPVQSTLSTAPAKLSQGRDVSTVAKIADSASVRILTKPERKPFWPIEKVKKAASNDKNKRFRVNRVEISSTTSNENSPTVLIYGKLELPYCADSVSDTNIISCKHVDLLCEQDATVVVAELDAPIVSRAIGGGMVTSTHAVDVRITLNTAAGPVRCQDAKRCLIVEADEDEFIVGKLLLAELGIDVDRQLEYLASRSVGGDYPIAGFWQLPLDKSCQEILSYMTDKGVFTPMRVPQGSTDAALHFQSTIGMVLGNLVNNCVIVWIDDLLVFADTAEELVDAIEAVLVKLDEHDGVGHDPKRIEALQNMPVPTTAEELQQFLWSSNWMRSGLVDYARLVRPLQERLGIALAGTKKTKRAAAGIKLDLTIDEVASFESVKELLGNSAMLTFPDPTKQFINHSPVPSLANRAPIELFTGLPCPSTLDSVFLPGGKGCAATLSELKPKTEQLLAELRASINCMHKAVKDVRQRQSKRYKERSHYEQTINFPIGDYVLRSRVDKKLYVNKLRVVWVGPYRVVGSADYYFTVEHLMIGTTMDVHPSRLKFHAGDSLNVNEELIDHIASQGTLLAVEAFVEHRLNPDMQSYKVKVKWFGLEPIEDSWKPIKTMSEDVPQLLLEYATSSTDDLLLRAVMSAIDNKKRQRSKSNRT</sequence>
<dbReference type="Proteomes" id="UP000053236">
    <property type="component" value="Unassembled WGS sequence"/>
</dbReference>
<dbReference type="VEuPathDB" id="FungiDB:PPTG_18363"/>
<dbReference type="InterPro" id="IPR043502">
    <property type="entry name" value="DNA/RNA_pol_sf"/>
</dbReference>
<feature type="domain" description="Chromo" evidence="2">
    <location>
        <begin position="865"/>
        <end position="915"/>
    </location>
</feature>
<feature type="region of interest" description="Disordered" evidence="1">
    <location>
        <begin position="252"/>
        <end position="312"/>
    </location>
</feature>
<dbReference type="SUPFAM" id="SSF54160">
    <property type="entry name" value="Chromo domain-like"/>
    <property type="match status" value="1"/>
</dbReference>
<dbReference type="PANTHER" id="PTHR33064:SF37">
    <property type="entry name" value="RIBONUCLEASE H"/>
    <property type="match status" value="1"/>
</dbReference>
<dbReference type="InterPro" id="IPR016197">
    <property type="entry name" value="Chromo-like_dom_sf"/>
</dbReference>
<dbReference type="Gene3D" id="3.30.70.270">
    <property type="match status" value="2"/>
</dbReference>
<dbReference type="Pfam" id="PF00078">
    <property type="entry name" value="RVT_1"/>
    <property type="match status" value="1"/>
</dbReference>
<dbReference type="VEuPathDB" id="FungiDB:PPTG_18364"/>
<proteinExistence type="predicted"/>
<evidence type="ECO:0000259" key="2">
    <source>
        <dbReference type="PROSITE" id="PS50013"/>
    </source>
</evidence>
<dbReference type="PROSITE" id="PS50013">
    <property type="entry name" value="CHROMO_2"/>
    <property type="match status" value="1"/>
</dbReference>
<feature type="compositionally biased region" description="Basic and acidic residues" evidence="1">
    <location>
        <begin position="264"/>
        <end position="276"/>
    </location>
</feature>
<dbReference type="InterPro" id="IPR051320">
    <property type="entry name" value="Viral_Replic_Matur_Polypro"/>
</dbReference>
<dbReference type="SUPFAM" id="SSF56672">
    <property type="entry name" value="DNA/RNA polymerases"/>
    <property type="match status" value="1"/>
</dbReference>
<evidence type="ECO:0000256" key="1">
    <source>
        <dbReference type="SAM" id="MobiDB-lite"/>
    </source>
</evidence>
<dbReference type="CDD" id="cd00024">
    <property type="entry name" value="CD_CSD"/>
    <property type="match status" value="1"/>
</dbReference>
<dbReference type="InterPro" id="IPR000953">
    <property type="entry name" value="Chromo/chromo_shadow_dom"/>
</dbReference>
<name>W2HSI7_PHYNI</name>
<dbReference type="InterPro" id="IPR043128">
    <property type="entry name" value="Rev_trsase/Diguanyl_cyclase"/>
</dbReference>
<reference evidence="3" key="1">
    <citation type="submission" date="2013-11" db="EMBL/GenBank/DDBJ databases">
        <title>The Genome Sequence of Phytophthora parasitica CJ02B3.</title>
        <authorList>
            <consortium name="The Broad Institute Genomics Platform"/>
            <person name="Russ C."/>
            <person name="Tyler B."/>
            <person name="Panabieres F."/>
            <person name="Shan W."/>
            <person name="Tripathy S."/>
            <person name="Grunwald N."/>
            <person name="Machado M."/>
            <person name="Johnson C.S."/>
            <person name="Arredondo F."/>
            <person name="Hong C."/>
            <person name="Coffey M."/>
            <person name="Young S.K."/>
            <person name="Zeng Q."/>
            <person name="Gargeya S."/>
            <person name="Fitzgerald M."/>
            <person name="Abouelleil A."/>
            <person name="Alvarado L."/>
            <person name="Chapman S.B."/>
            <person name="Gainer-Dewar J."/>
            <person name="Goldberg J."/>
            <person name="Griggs A."/>
            <person name="Gujja S."/>
            <person name="Hansen M."/>
            <person name="Howarth C."/>
            <person name="Imamovic A."/>
            <person name="Ireland A."/>
            <person name="Larimer J."/>
            <person name="McCowan C."/>
            <person name="Murphy C."/>
            <person name="Pearson M."/>
            <person name="Poon T.W."/>
            <person name="Priest M."/>
            <person name="Roberts A."/>
            <person name="Saif S."/>
            <person name="Shea T."/>
            <person name="Sykes S."/>
            <person name="Wortman J."/>
            <person name="Nusbaum C."/>
            <person name="Birren B."/>
        </authorList>
    </citation>
    <scope>NUCLEOTIDE SEQUENCE [LARGE SCALE GENOMIC DNA]</scope>
    <source>
        <strain evidence="3">CJ02B3</strain>
    </source>
</reference>
<feature type="compositionally biased region" description="Polar residues" evidence="1">
    <location>
        <begin position="278"/>
        <end position="287"/>
    </location>
</feature>
<dbReference type="VEuPathDB" id="FungiDB:PPTG_01799"/>
<dbReference type="InterPro" id="IPR000477">
    <property type="entry name" value="RT_dom"/>
</dbReference>
<protein>
    <recommendedName>
        <fullName evidence="2">Chromo domain-containing protein</fullName>
    </recommendedName>
</protein>
<organism evidence="3">
    <name type="scientific">Phytophthora nicotianae</name>
    <name type="common">Potato buckeye rot agent</name>
    <name type="synonym">Phytophthora parasitica</name>
    <dbReference type="NCBI Taxonomy" id="4792"/>
    <lineage>
        <taxon>Eukaryota</taxon>
        <taxon>Sar</taxon>
        <taxon>Stramenopiles</taxon>
        <taxon>Oomycota</taxon>
        <taxon>Peronosporomycetes</taxon>
        <taxon>Peronosporales</taxon>
        <taxon>Peronosporaceae</taxon>
        <taxon>Phytophthora</taxon>
    </lineage>
</organism>
<gene>
    <name evidence="3" type="ORF">L915_00033</name>
</gene>
<dbReference type="PANTHER" id="PTHR33064">
    <property type="entry name" value="POL PROTEIN"/>
    <property type="match status" value="1"/>
</dbReference>
<dbReference type="VEuPathDB" id="FungiDB:PPTG_24067"/>